<evidence type="ECO:0000259" key="1">
    <source>
        <dbReference type="Pfam" id="PF01425"/>
    </source>
</evidence>
<sequence length="386" mass="40428">MHTDPLGIWAHRPSEPLRARAPGPLSGLTFSAKDLYGIPGWPLRAGTQAPLPNVGESLLVRQLLERGADLIGSTQLHEVALGIIGFNAFGGTRNPLDPARIAGGSSGGAAASVALGEVDFALGTDTGGSIRVPASFCGVVGFKPTFGLYSTEGVLPLSQTCDHAGPLARTVGVIARVHEAVTGQAASTASWQGQRVGLWNVPHWTTPTTWAQVVGFAERLRTQGASVELFEFPDVLDVYTPIVLAEGARVHADALAGDEPGFAPRTLELLRRGQTLTHDEVRAAHQQRASLRGHLDALFQAYDVLLAPAVPDVAPLIDQEQLTLGNLTVPVRQAVLRLTAPWSLLGTPVLALPQSQGQLSTGVQLIMPWGADAALLSLGLACEAGA</sequence>
<evidence type="ECO:0000313" key="3">
    <source>
        <dbReference type="Proteomes" id="UP000010467"/>
    </source>
</evidence>
<dbReference type="eggNOG" id="COG0154">
    <property type="taxonomic scope" value="Bacteria"/>
</dbReference>
<dbReference type="PATRIC" id="fig|937777.3.peg.414"/>
<protein>
    <submittedName>
        <fullName evidence="2">Amidase, Asp-tRNAAsn/Glu-tRNAGln amidotransferase A subunit</fullName>
    </submittedName>
</protein>
<dbReference type="InterPro" id="IPR023631">
    <property type="entry name" value="Amidase_dom"/>
</dbReference>
<dbReference type="EMBL" id="CP003382">
    <property type="protein sequence ID" value="AFZ66004.1"/>
    <property type="molecule type" value="Genomic_DNA"/>
</dbReference>
<dbReference type="InterPro" id="IPR036928">
    <property type="entry name" value="AS_sf"/>
</dbReference>
<accession>K9ZXT1</accession>
<dbReference type="Gene3D" id="3.90.1300.10">
    <property type="entry name" value="Amidase signature (AS) domain"/>
    <property type="match status" value="1"/>
</dbReference>
<dbReference type="HOGENOM" id="CLU_009600_0_3_0"/>
<dbReference type="PROSITE" id="PS00571">
    <property type="entry name" value="AMIDASES"/>
    <property type="match status" value="1"/>
</dbReference>
<reference evidence="3" key="1">
    <citation type="submission" date="2012-03" db="EMBL/GenBank/DDBJ databases">
        <title>Complete sequence of chromosome of Deinococcus peraridilitoris DSM 19664.</title>
        <authorList>
            <person name="Lucas S."/>
            <person name="Copeland A."/>
            <person name="Lapidus A."/>
            <person name="Glavina del Rio T."/>
            <person name="Dalin E."/>
            <person name="Tice H."/>
            <person name="Bruce D."/>
            <person name="Goodwin L."/>
            <person name="Pitluck S."/>
            <person name="Peters L."/>
            <person name="Mikhailova N."/>
            <person name="Lu M."/>
            <person name="Kyrpides N."/>
            <person name="Mavromatis K."/>
            <person name="Ivanova N."/>
            <person name="Brettin T."/>
            <person name="Detter J.C."/>
            <person name="Han C."/>
            <person name="Larimer F."/>
            <person name="Land M."/>
            <person name="Hauser L."/>
            <person name="Markowitz V."/>
            <person name="Cheng J.-F."/>
            <person name="Hugenholtz P."/>
            <person name="Woyke T."/>
            <person name="Wu D."/>
            <person name="Pukall R."/>
            <person name="Steenblock K."/>
            <person name="Brambilla E."/>
            <person name="Klenk H.-P."/>
            <person name="Eisen J.A."/>
        </authorList>
    </citation>
    <scope>NUCLEOTIDE SEQUENCE [LARGE SCALE GENOMIC DNA]</scope>
    <source>
        <strain evidence="3">DSM 19664 / LMG 22246 / CIP 109416 / KR-200</strain>
    </source>
</reference>
<dbReference type="AlphaFoldDB" id="K9ZXT1"/>
<feature type="domain" description="Amidase" evidence="1">
    <location>
        <begin position="20"/>
        <end position="376"/>
    </location>
</feature>
<gene>
    <name evidence="2" type="ordered locus">Deipe_0404</name>
</gene>
<dbReference type="OrthoDB" id="9811471at2"/>
<organism evidence="2 3">
    <name type="scientific">Deinococcus peraridilitoris (strain DSM 19664 / LMG 22246 / CIP 109416 / KR-200)</name>
    <dbReference type="NCBI Taxonomy" id="937777"/>
    <lineage>
        <taxon>Bacteria</taxon>
        <taxon>Thermotogati</taxon>
        <taxon>Deinococcota</taxon>
        <taxon>Deinococci</taxon>
        <taxon>Deinococcales</taxon>
        <taxon>Deinococcaceae</taxon>
        <taxon>Deinococcus</taxon>
    </lineage>
</organism>
<name>K9ZXT1_DEIPD</name>
<dbReference type="Pfam" id="PF01425">
    <property type="entry name" value="Amidase"/>
    <property type="match status" value="1"/>
</dbReference>
<dbReference type="InterPro" id="IPR000120">
    <property type="entry name" value="Amidase"/>
</dbReference>
<proteinExistence type="predicted"/>
<keyword evidence="2" id="KW-0808">Transferase</keyword>
<dbReference type="PANTHER" id="PTHR11895:SF151">
    <property type="entry name" value="GLUTAMYL-TRNA(GLN) AMIDOTRANSFERASE SUBUNIT A"/>
    <property type="match status" value="1"/>
</dbReference>
<dbReference type="STRING" id="937777.Deipe_0404"/>
<dbReference type="KEGG" id="dpd:Deipe_0404"/>
<dbReference type="PANTHER" id="PTHR11895">
    <property type="entry name" value="TRANSAMIDASE"/>
    <property type="match status" value="1"/>
</dbReference>
<dbReference type="RefSeq" id="WP_015234315.1">
    <property type="nucleotide sequence ID" value="NC_019793.1"/>
</dbReference>
<dbReference type="GO" id="GO:0016740">
    <property type="term" value="F:transferase activity"/>
    <property type="evidence" value="ECO:0007669"/>
    <property type="project" value="UniProtKB-KW"/>
</dbReference>
<dbReference type="SUPFAM" id="SSF75304">
    <property type="entry name" value="Amidase signature (AS) enzymes"/>
    <property type="match status" value="1"/>
</dbReference>
<keyword evidence="3" id="KW-1185">Reference proteome</keyword>
<evidence type="ECO:0000313" key="2">
    <source>
        <dbReference type="EMBL" id="AFZ66004.1"/>
    </source>
</evidence>
<dbReference type="Proteomes" id="UP000010467">
    <property type="component" value="Chromosome"/>
</dbReference>
<dbReference type="InterPro" id="IPR020556">
    <property type="entry name" value="Amidase_CS"/>
</dbReference>